<keyword evidence="1" id="KW-1277">Toxin-antitoxin system</keyword>
<reference evidence="3 4" key="1">
    <citation type="journal article" date="2011" name="BMC Genomics">
        <title>The genome sequence of E. coli W (ATCC 9637): comparative genome analysis and an improved genome-scale reconstruction of E. coli.</title>
        <authorList>
            <person name="Archer C.T."/>
            <person name="Kim J.F."/>
            <person name="Jeong H."/>
            <person name="Park J.H."/>
            <person name="Vickers C.E."/>
            <person name="Lee S.Y."/>
            <person name="Nielsen L.K."/>
        </authorList>
    </citation>
    <scope>NUCLEOTIDE SEQUENCE [LARGE SCALE GENOMIC DNA]</scope>
    <source>
        <strain evidence="4">ATCC 9637 / CCM 2024 / DSM 1116 / LMG 11080 / NBRC 13500 / NCIMB 8666 / NRRL B-766 / W</strain>
    </source>
</reference>
<dbReference type="PATRIC" id="fig|566546.4.peg.503"/>
<evidence type="ECO:0008006" key="5">
    <source>
        <dbReference type="Google" id="ProtNLM"/>
    </source>
</evidence>
<organism evidence="3 4">
    <name type="scientific">Escherichia coli (strain ATCC 9637 / CCM 2024 / DSM 1116 / LMG 11080 / NBRC 13500 / NCIMB 8666 / NRRL B-766 / W)</name>
    <dbReference type="NCBI Taxonomy" id="566546"/>
    <lineage>
        <taxon>Bacteria</taxon>
        <taxon>Pseudomonadati</taxon>
        <taxon>Pseudomonadota</taxon>
        <taxon>Gammaproteobacteria</taxon>
        <taxon>Enterobacterales</taxon>
        <taxon>Enterobacteriaceae</taxon>
        <taxon>Escherichia</taxon>
    </lineage>
</organism>
<dbReference type="Proteomes" id="UP000008525">
    <property type="component" value="Chromosome"/>
</dbReference>
<evidence type="ECO:0000256" key="2">
    <source>
        <dbReference type="ARBA" id="ARBA00049988"/>
    </source>
</evidence>
<dbReference type="GO" id="GO:0006355">
    <property type="term" value="P:regulation of DNA-templated transcription"/>
    <property type="evidence" value="ECO:0007669"/>
    <property type="project" value="InterPro"/>
</dbReference>
<dbReference type="Pfam" id="PF08681">
    <property type="entry name" value="TacA1"/>
    <property type="match status" value="1"/>
</dbReference>
<dbReference type="InterPro" id="IPR014795">
    <property type="entry name" value="TacA_1-like"/>
</dbReference>
<proteinExistence type="inferred from homology"/>
<dbReference type="AlphaFoldDB" id="A0A0H3EV69"/>
<dbReference type="PANTHER" id="PTHR35401">
    <property type="entry name" value="COPG FAMILY HELIX-TURN-HELIX PROTEIN-RELATED-RELATED"/>
    <property type="match status" value="1"/>
</dbReference>
<sequence>MIAVLCMRSTPYDFIQLIKEVIMPGKTATLPDVDKTLKNARVELKTSPDAKNKLREAAQAVGVDLSAFILSAAMERAESVLDNQRRRELSNQSWELMNQLIAEPAQPTLALKALMKRKNSDGRQA</sequence>
<evidence type="ECO:0000313" key="4">
    <source>
        <dbReference type="Proteomes" id="UP000008525"/>
    </source>
</evidence>
<dbReference type="PANTHER" id="PTHR35401:SF2">
    <property type="entry name" value="ABC-TYPE TRANSPORT SYSTEM"/>
    <property type="match status" value="1"/>
</dbReference>
<gene>
    <name evidence="3" type="ordered locus">ECW_m0499</name>
</gene>
<evidence type="ECO:0000256" key="1">
    <source>
        <dbReference type="ARBA" id="ARBA00022649"/>
    </source>
</evidence>
<name>A0A0H3EV69_ECOLW</name>
<comment type="similarity">
    <text evidence="2">Belongs to the TacA antitoxin family.</text>
</comment>
<dbReference type="Gene3D" id="1.20.5.780">
    <property type="entry name" value="Single helix bin"/>
    <property type="match status" value="1"/>
</dbReference>
<accession>A0A0H3EV69</accession>
<dbReference type="SUPFAM" id="SSF47598">
    <property type="entry name" value="Ribbon-helix-helix"/>
    <property type="match status" value="1"/>
</dbReference>
<dbReference type="EMBL" id="CP002185">
    <property type="protein sequence ID" value="ADT74034.1"/>
    <property type="molecule type" value="Genomic_DNA"/>
</dbReference>
<protein>
    <recommendedName>
        <fullName evidence="5">Toxin-antitoxin system, antitoxin component, ribbon-helix-helix domain protein</fullName>
    </recommendedName>
</protein>
<dbReference type="InterPro" id="IPR010985">
    <property type="entry name" value="Ribbon_hlx_hlx"/>
</dbReference>
<evidence type="ECO:0000313" key="3">
    <source>
        <dbReference type="EMBL" id="ADT74034.1"/>
    </source>
</evidence>
<dbReference type="KEGG" id="elw:ECW_m0499"/>